<gene>
    <name evidence="6" type="ORF">DFA_08127</name>
</gene>
<name>F4Q586_CACFS</name>
<feature type="compositionally biased region" description="Polar residues" evidence="4">
    <location>
        <begin position="36"/>
        <end position="53"/>
    </location>
</feature>
<keyword evidence="2" id="KW-0677">Repeat</keyword>
<evidence type="ECO:0000256" key="4">
    <source>
        <dbReference type="SAM" id="MobiDB-lite"/>
    </source>
</evidence>
<feature type="compositionally biased region" description="Gly residues" evidence="4">
    <location>
        <begin position="17"/>
        <end position="35"/>
    </location>
</feature>
<dbReference type="PRINTS" id="PR00320">
    <property type="entry name" value="GPROTEINBRPT"/>
</dbReference>
<dbReference type="PANTHER" id="PTHR44791:SF1">
    <property type="entry name" value="TELOMERASE PROTEIN COMPONENT 1"/>
    <property type="match status" value="1"/>
</dbReference>
<feature type="region of interest" description="Disordered" evidence="4">
    <location>
        <begin position="1"/>
        <end position="85"/>
    </location>
</feature>
<dbReference type="PROSITE" id="PS50082">
    <property type="entry name" value="WD_REPEATS_2"/>
    <property type="match status" value="9"/>
</dbReference>
<dbReference type="InterPro" id="IPR024977">
    <property type="entry name" value="Apc4-like_WD40_dom"/>
</dbReference>
<feature type="repeat" description="WD" evidence="3">
    <location>
        <begin position="1716"/>
        <end position="1757"/>
    </location>
</feature>
<dbReference type="OrthoDB" id="427368at2759"/>
<dbReference type="SMART" id="SM00320">
    <property type="entry name" value="WD40"/>
    <property type="match status" value="20"/>
</dbReference>
<dbReference type="EMBL" id="GL883021">
    <property type="protein sequence ID" value="EGG17145.1"/>
    <property type="molecule type" value="Genomic_DNA"/>
</dbReference>
<dbReference type="KEGG" id="dfa:DFA_08127"/>
<dbReference type="Pfam" id="PF00400">
    <property type="entry name" value="WD40"/>
    <property type="match status" value="13"/>
</dbReference>
<reference evidence="7" key="1">
    <citation type="journal article" date="2011" name="Genome Res.">
        <title>Phylogeny-wide analysis of social amoeba genomes highlights ancient origins for complex intercellular communication.</title>
        <authorList>
            <person name="Heidel A.J."/>
            <person name="Lawal H.M."/>
            <person name="Felder M."/>
            <person name="Schilde C."/>
            <person name="Helps N.R."/>
            <person name="Tunggal B."/>
            <person name="Rivero F."/>
            <person name="John U."/>
            <person name="Schleicher M."/>
            <person name="Eichinger L."/>
            <person name="Platzer M."/>
            <person name="Noegel A.A."/>
            <person name="Schaap P."/>
            <person name="Gloeckner G."/>
        </authorList>
    </citation>
    <scope>NUCLEOTIDE SEQUENCE [LARGE SCALE GENOMIC DNA]</scope>
    <source>
        <strain evidence="7">SH3</strain>
    </source>
</reference>
<evidence type="ECO:0000256" key="3">
    <source>
        <dbReference type="PROSITE-ProRule" id="PRU00221"/>
    </source>
</evidence>
<evidence type="ECO:0000256" key="1">
    <source>
        <dbReference type="ARBA" id="ARBA00022574"/>
    </source>
</evidence>
<dbReference type="Gene3D" id="1.25.40.370">
    <property type="match status" value="1"/>
</dbReference>
<dbReference type="Pfam" id="PF05731">
    <property type="entry name" value="TROVE"/>
    <property type="match status" value="1"/>
</dbReference>
<dbReference type="GeneID" id="14869177"/>
<dbReference type="InterPro" id="IPR001680">
    <property type="entry name" value="WD40_rpt"/>
</dbReference>
<sequence length="2304" mass="257099">MSSTGRTRGTLRAGTPLRGGRGRGGATPSRGGRGGFNSQPSAVPQAAPTSATERQPRPATATSARSPRQRGGAAPQRLPRPAAGDHVEDDVISLTQSQFFSDLQTRAFAMLDQIQLREKKLELINIVSSSLIKEPRFNKVTPALENIITNVYHVAYFDPEFILKLSLYTRQELGIRTVANYLMALASVIPPCQPYLKKYYQSTIRLPSDWLEIPNITNKLLSSKTIPKSLRNVMVDKFTDFDTYQLGKYNTEGKIKRNRKKLKSLIKKNPEQKDRLTKEFEEKQTGSLKQMIRVLHISKPNYSIMCILGKKYPLTYEDYQKTKLPGDFEAERAGTRMKLPIPETWETMLSEKGNKSTTWTELIDANKLPFMAMLRNLRNLLITGCHARVHDNIIRMLSNRVLIGKQNTFPMQFLAAYNSIPTDVTKLRALATEKNIKTEFFPPADLLDRYRQALDNAIKLSTIINVKPISGTTVVFVYVGGSSGGNSRDPHASKYTQLDNALLLGLMCQFVCEECEVILIGKDKLGNSLLHPIEKLVDSVYDQDKPEEESTVSEDDSTEVLGDSILAKMESIKKTIEQLFDADANDNLFPTDYIMNSILKFIAQRGAIDQQLQYVEKIDELKKLKSITINTTQTSSGETDNKNNPSTIILEKKKKEETVPLVGNVANYIKPWRNIRVFISSTFLDMHGERNQMVKHIFPELRERCAKRKIHISEIDLRWGITEDEAQKNRSVELCLDEVDRCRPFFIGLLGQRYGWVPTNYKLSEEPRYDWIRNYPKGRSITELEMIHATNLCNTSTGINSNCLFYIRNPVAVPKELKTQFECEDSDSAGKLESLKTKIKQNCNYYTYSPRAIEVVDNQAQTIGLEEFSERVLEDLWSKIVEQYPDTQESDEAIDEMKQQDEQEQVYRDLKTKSFVGRKDETNCLYKFCDVIRPFGTSPKAGLTDVDVSAIPTDYKQLKIYLQVLLKKASVKANIYLFIDGIDQLENKFNAKSLDWIPNVSPVKTIITSVDGDHSVSILKRRKGGPLEVTVDPMDARDSQTLVTTKLADYRKRLDESVTNNQMKMLMNKADASNPLYLVLACEELRYFGGFQELTDKIKSLSPTLAVLFQDILTRLETDSGKLLIGSILGSIASSRIGLTEMDLRVLSARRELGEELLPIGIWSKIFRSIQSLVQVNGDDQTIDFFHNQMKLAVVKKYLTTSDSTERIHKQFATFYMERADPQANQTYHGADPKALSEIVYHHYHSKQTAVLESILCNLNFVEQKCKHGMTSQLLLDYLLVIGGGQDDGTTTINFNATQQKSSGSMSSAKAKQFSIVSNITDFFQMLSTNAHILSKSPQLVFQQAMNQPSTSHAHKVAKLAEKINKKSWVEWNNKPETRDSCIQTISGFGQGTTAVAWAPNGQMMAVAAKDSSIRLLGPTGAELLILGEGHTDWVSSLSFSKDGKTLVSGGLDNKIVIWDVVVGSALHILDRGHDRSVTSVRFSPVDANLFASVGLDGRLVMWNLSTHSYVKMIYAHDKPVNHCAFTKDGTMIATCSWDGSIKIWNVANLVNNINEVAMIINSNLGKGAKRVNRNVWLPNNVIDVSTQIKGSLKSCEFSPSAKQMIATAMDGSVLLFDIASSKLLSVIGRHSKSANYCSFSEDGEQFVTSSDDSSLKVWTPTLGCELGQIKMDGDAWANCMVWSPKNNVLAVGCSDCIIRLYEVIGNSFKLVAKLPQSHTRAITSVALSGNERWLASTSEDKAIVVWNIAERSVEYYQKDAHIEVINCLAFNPTDTASDTTTLISCSDDYRTNIWRWNGTKLSPITHLPGSTNTIKSCTFSPNGKYIATVSRDCSITIYLAASYKEVGKCLGHTDWVNFCTFAPDSKRIVSGGWDFNIKVWSMNSKKELLSLKGHTGSIERAFFTNDLKYIVSCSFDNTIKIWDPEFGSEITTLHHQSRISDVVQLGDGTGRILSSSDDGLIKCWNPTTGQCVMTLTGHSSSIPQSIFAAKNDKIQGSANKKLITSTSNDGSVKIWELAPQAIPSQAGDSVVQVALSLDGSLVAVVRKGLSTEVYDTKTHAIVKTIRSFGPAPSSVAFTLEGKLVIGCEDGQVVVYAKDLLTSQVFKVHNEKVSAIAPFQQFDTFVTGSWDTKVHLWSEKATNQLCHLSDWVECLAFSGDGECIASAGRSNQFTMTTPNLSSTTLRSMSDTKYITSLAFSPNSKLLAIGTFEGNVEIFNLEKKQFQSINTSQKDAISSIKFIDNRHIVSASKDTSLIVYNIEKEEIENEFIHNSPITSMDCRQNKIVTGDSNGNTYYLLYHPSK</sequence>
<dbReference type="InterPro" id="IPR036322">
    <property type="entry name" value="WD40_repeat_dom_sf"/>
</dbReference>
<feature type="repeat" description="WD" evidence="3">
    <location>
        <begin position="1892"/>
        <end position="1933"/>
    </location>
</feature>
<evidence type="ECO:0000313" key="6">
    <source>
        <dbReference type="EMBL" id="EGG17145.1"/>
    </source>
</evidence>
<feature type="repeat" description="WD" evidence="3">
    <location>
        <begin position="2106"/>
        <end position="2138"/>
    </location>
</feature>
<feature type="compositionally biased region" description="Low complexity" evidence="4">
    <location>
        <begin position="1"/>
        <end position="16"/>
    </location>
</feature>
<accession>F4Q586</accession>
<dbReference type="GO" id="GO:0003720">
    <property type="term" value="F:telomerase activity"/>
    <property type="evidence" value="ECO:0007669"/>
    <property type="project" value="TreeGrafter"/>
</dbReference>
<dbReference type="GO" id="GO:0005697">
    <property type="term" value="C:telomerase holoenzyme complex"/>
    <property type="evidence" value="ECO:0007669"/>
    <property type="project" value="TreeGrafter"/>
</dbReference>
<feature type="repeat" description="WD" evidence="3">
    <location>
        <begin position="1808"/>
        <end position="1839"/>
    </location>
</feature>
<dbReference type="PROSITE" id="PS50988">
    <property type="entry name" value="TROVE"/>
    <property type="match status" value="1"/>
</dbReference>
<protein>
    <submittedName>
        <fullName evidence="6">WD40 repeat-containing protein</fullName>
    </submittedName>
</protein>
<feature type="repeat" description="WD" evidence="3">
    <location>
        <begin position="1428"/>
        <end position="1469"/>
    </location>
</feature>
<dbReference type="STRING" id="1054147.F4Q586"/>
<dbReference type="OMA" id="WQILPKG"/>
<proteinExistence type="predicted"/>
<evidence type="ECO:0000259" key="5">
    <source>
        <dbReference type="PROSITE" id="PS50988"/>
    </source>
</evidence>
<keyword evidence="7" id="KW-1185">Reference proteome</keyword>
<dbReference type="GO" id="GO:0000722">
    <property type="term" value="P:telomere maintenance via recombination"/>
    <property type="evidence" value="ECO:0007669"/>
    <property type="project" value="TreeGrafter"/>
</dbReference>
<dbReference type="InterPro" id="IPR015943">
    <property type="entry name" value="WD40/YVTN_repeat-like_dom_sf"/>
</dbReference>
<dbReference type="GO" id="GO:0070034">
    <property type="term" value="F:telomerase RNA binding"/>
    <property type="evidence" value="ECO:0007669"/>
    <property type="project" value="TreeGrafter"/>
</dbReference>
<feature type="repeat" description="WD" evidence="3">
    <location>
        <begin position="1850"/>
        <end position="1891"/>
    </location>
</feature>
<feature type="repeat" description="WD" evidence="3">
    <location>
        <begin position="1471"/>
        <end position="1513"/>
    </location>
</feature>
<dbReference type="InterPro" id="IPR025139">
    <property type="entry name" value="DUF4062"/>
</dbReference>
<keyword evidence="1 3" id="KW-0853">WD repeat</keyword>
<dbReference type="SUPFAM" id="SSF50978">
    <property type="entry name" value="WD40 repeat-like"/>
    <property type="match status" value="3"/>
</dbReference>
<evidence type="ECO:0000313" key="7">
    <source>
        <dbReference type="Proteomes" id="UP000007797"/>
    </source>
</evidence>
<dbReference type="PROSITE" id="PS50294">
    <property type="entry name" value="WD_REPEATS_REGION"/>
    <property type="match status" value="7"/>
</dbReference>
<dbReference type="RefSeq" id="XP_004355629.1">
    <property type="nucleotide sequence ID" value="XM_004355576.1"/>
</dbReference>
<dbReference type="InterPro" id="IPR020472">
    <property type="entry name" value="WD40_PAC1"/>
</dbReference>
<feature type="domain" description="TROVE" evidence="5">
    <location>
        <begin position="99"/>
        <end position="471"/>
    </location>
</feature>
<dbReference type="Pfam" id="PF12894">
    <property type="entry name" value="ANAPC4_WD40"/>
    <property type="match status" value="1"/>
</dbReference>
<evidence type="ECO:0000256" key="2">
    <source>
        <dbReference type="ARBA" id="ARBA00022737"/>
    </source>
</evidence>
<dbReference type="SUPFAM" id="SSF140864">
    <property type="entry name" value="TROVE domain-like"/>
    <property type="match status" value="1"/>
</dbReference>
<feature type="repeat" description="WD" evidence="3">
    <location>
        <begin position="1628"/>
        <end position="1659"/>
    </location>
</feature>
<dbReference type="Gene3D" id="2.130.10.10">
    <property type="entry name" value="YVTN repeat-like/Quinoprotein amine dehydrogenase"/>
    <property type="match status" value="8"/>
</dbReference>
<dbReference type="Proteomes" id="UP000007797">
    <property type="component" value="Unassembled WGS sequence"/>
</dbReference>
<dbReference type="PROSITE" id="PS00678">
    <property type="entry name" value="WD_REPEATS_1"/>
    <property type="match status" value="3"/>
</dbReference>
<organism evidence="6 7">
    <name type="scientific">Cavenderia fasciculata</name>
    <name type="common">Slime mold</name>
    <name type="synonym">Dictyostelium fasciculatum</name>
    <dbReference type="NCBI Taxonomy" id="261658"/>
    <lineage>
        <taxon>Eukaryota</taxon>
        <taxon>Amoebozoa</taxon>
        <taxon>Evosea</taxon>
        <taxon>Eumycetozoa</taxon>
        <taxon>Dictyostelia</taxon>
        <taxon>Acytosteliales</taxon>
        <taxon>Cavenderiaceae</taxon>
        <taxon>Cavenderia</taxon>
    </lineage>
</organism>
<dbReference type="InterPro" id="IPR037214">
    <property type="entry name" value="TROVE_dom_sf"/>
</dbReference>
<dbReference type="InterPro" id="IPR052652">
    <property type="entry name" value="Telomerase_Complex_Comp"/>
</dbReference>
<dbReference type="Pfam" id="PF13271">
    <property type="entry name" value="DUF4062"/>
    <property type="match status" value="1"/>
</dbReference>
<dbReference type="InterPro" id="IPR019775">
    <property type="entry name" value="WD40_repeat_CS"/>
</dbReference>
<dbReference type="PANTHER" id="PTHR44791">
    <property type="entry name" value="TELOMERASE PROTEIN COMPONENT 1 TEP1"/>
    <property type="match status" value="1"/>
</dbReference>
<dbReference type="CDD" id="cd00200">
    <property type="entry name" value="WD40"/>
    <property type="match status" value="3"/>
</dbReference>
<feature type="repeat" description="WD" evidence="3">
    <location>
        <begin position="1514"/>
        <end position="1547"/>
    </location>
</feature>
<dbReference type="InterPro" id="IPR008858">
    <property type="entry name" value="TROVE_dom"/>
</dbReference>